<name>A0A1D1VRH6_RAMVA</name>
<organism evidence="1 2">
    <name type="scientific">Ramazzottius varieornatus</name>
    <name type="common">Water bear</name>
    <name type="synonym">Tardigrade</name>
    <dbReference type="NCBI Taxonomy" id="947166"/>
    <lineage>
        <taxon>Eukaryota</taxon>
        <taxon>Metazoa</taxon>
        <taxon>Ecdysozoa</taxon>
        <taxon>Tardigrada</taxon>
        <taxon>Eutardigrada</taxon>
        <taxon>Parachela</taxon>
        <taxon>Hypsibioidea</taxon>
        <taxon>Ramazzottiidae</taxon>
        <taxon>Ramazzottius</taxon>
    </lineage>
</organism>
<dbReference type="Proteomes" id="UP000186922">
    <property type="component" value="Unassembled WGS sequence"/>
</dbReference>
<evidence type="ECO:0000313" key="1">
    <source>
        <dbReference type="EMBL" id="GAV01159.1"/>
    </source>
</evidence>
<evidence type="ECO:0000313" key="2">
    <source>
        <dbReference type="Proteomes" id="UP000186922"/>
    </source>
</evidence>
<comment type="caution">
    <text evidence="1">The sequence shown here is derived from an EMBL/GenBank/DDBJ whole genome shotgun (WGS) entry which is preliminary data.</text>
</comment>
<proteinExistence type="predicted"/>
<reference evidence="1 2" key="1">
    <citation type="journal article" date="2016" name="Nat. Commun.">
        <title>Extremotolerant tardigrade genome and improved radiotolerance of human cultured cells by tardigrade-unique protein.</title>
        <authorList>
            <person name="Hashimoto T."/>
            <person name="Horikawa D.D."/>
            <person name="Saito Y."/>
            <person name="Kuwahara H."/>
            <person name="Kozuka-Hata H."/>
            <person name="Shin-I T."/>
            <person name="Minakuchi Y."/>
            <person name="Ohishi K."/>
            <person name="Motoyama A."/>
            <person name="Aizu T."/>
            <person name="Enomoto A."/>
            <person name="Kondo K."/>
            <person name="Tanaka S."/>
            <person name="Hara Y."/>
            <person name="Koshikawa S."/>
            <person name="Sagara H."/>
            <person name="Miura T."/>
            <person name="Yokobori S."/>
            <person name="Miyagawa K."/>
            <person name="Suzuki Y."/>
            <person name="Kubo T."/>
            <person name="Oyama M."/>
            <person name="Kohara Y."/>
            <person name="Fujiyama A."/>
            <person name="Arakawa K."/>
            <person name="Katayama T."/>
            <person name="Toyoda A."/>
            <person name="Kunieda T."/>
        </authorList>
    </citation>
    <scope>NUCLEOTIDE SEQUENCE [LARGE SCALE GENOMIC DNA]</scope>
    <source>
        <strain evidence="1 2">YOKOZUNA-1</strain>
    </source>
</reference>
<dbReference type="EMBL" id="BDGG01000007">
    <property type="protein sequence ID" value="GAV01159.1"/>
    <property type="molecule type" value="Genomic_DNA"/>
</dbReference>
<gene>
    <name evidence="1" type="primary">RvY_11911-1</name>
    <name evidence="1" type="synonym">RvY_11911.1</name>
    <name evidence="1" type="ORF">RvY_11911</name>
</gene>
<dbReference type="AlphaFoldDB" id="A0A1D1VRH6"/>
<accession>A0A1D1VRH6</accession>
<keyword evidence="2" id="KW-1185">Reference proteome</keyword>
<protein>
    <submittedName>
        <fullName evidence="1">Uncharacterized protein</fullName>
    </submittedName>
</protein>
<sequence>MLGGFSDGRVTKIKIAFVNAKDSGNKKEVKYKVLWDMDKGNDLESVKTLVRIRIHTVKGWTGGSSWARTSDGFKVGSEAKPTQISG</sequence>